<proteinExistence type="predicted"/>
<evidence type="ECO:0000313" key="2">
    <source>
        <dbReference type="EMBL" id="MUP40598.1"/>
    </source>
</evidence>
<evidence type="ECO:0000256" key="1">
    <source>
        <dbReference type="SAM" id="Phobius"/>
    </source>
</evidence>
<dbReference type="EMBL" id="GHBY01000421">
    <property type="protein sequence ID" value="MUP40598.1"/>
    <property type="molecule type" value="Transcribed_RNA"/>
</dbReference>
<keyword evidence="1" id="KW-0472">Membrane</keyword>
<accession>A0A646QD99</accession>
<feature type="transmembrane region" description="Helical" evidence="1">
    <location>
        <begin position="6"/>
        <end position="24"/>
    </location>
</feature>
<reference evidence="2" key="1">
    <citation type="submission" date="2018-11" db="EMBL/GenBank/DDBJ databases">
        <title>Venom-gland transcriptomics and venom proteomics of the Florida green centipede (Hemiscolopendra marginata) reveal sex-based variation in a centipede venom.</title>
        <authorList>
            <person name="Nystrom G.S."/>
            <person name="Ward M.J."/>
            <person name="Ellsworth S.A."/>
            <person name="Rokyta D.R."/>
        </authorList>
    </citation>
    <scope>NUCLEOTIDE SEQUENCE</scope>
    <source>
        <tissue evidence="2">Venom gland</tissue>
    </source>
</reference>
<dbReference type="AlphaFoldDB" id="A0A646QD99"/>
<keyword evidence="1" id="KW-0812">Transmembrane</keyword>
<protein>
    <submittedName>
        <fullName evidence="2">SLPTX10</fullName>
    </submittedName>
</protein>
<organism evidence="2">
    <name type="scientific">Hemiscolopendra marginata</name>
    <dbReference type="NCBI Taxonomy" id="943146"/>
    <lineage>
        <taxon>Eukaryota</taxon>
        <taxon>Metazoa</taxon>
        <taxon>Ecdysozoa</taxon>
        <taxon>Arthropoda</taxon>
        <taxon>Myriapoda</taxon>
        <taxon>Chilopoda</taxon>
        <taxon>Pleurostigmophora</taxon>
        <taxon>Scolopendromorpha</taxon>
        <taxon>Scolopendridae</taxon>
        <taxon>Hemiscolopendra</taxon>
    </lineage>
</organism>
<keyword evidence="1" id="KW-1133">Transmembrane helix</keyword>
<sequence>MFKGVLISYSLLLLIYVFHISITLKVEDLEEPESYLKLVKKYQKNVSFLSYMKLNRKNCMPACNILKDKWCEQLSPECCPTRTKICLELDIVQEAIKKEEKEKKDKMEAMKKKMG</sequence>
<name>A0A646QD99_9MYRI</name>